<organism evidence="1 2">
    <name type="scientific">Flavobacterium palustre</name>
    <dbReference type="NCBI Taxonomy" id="1476463"/>
    <lineage>
        <taxon>Bacteria</taxon>
        <taxon>Pseudomonadati</taxon>
        <taxon>Bacteroidota</taxon>
        <taxon>Flavobacteriia</taxon>
        <taxon>Flavobacteriales</taxon>
        <taxon>Flavobacteriaceae</taxon>
        <taxon>Flavobacterium</taxon>
    </lineage>
</organism>
<dbReference type="InterPro" id="IPR021323">
    <property type="entry name" value="DUF2927"/>
</dbReference>
<sequence length="458" mass="53152">MKIQNTINIFCRLILVYCCTSCSFDQSSKQKILDQYGLEVINYFYETAFHEDTNTDVLNNAYKWKDDIKVSLQGNLLKNDSLFVKQALAKINALNIPISIHLVTDSKKSNLKIFFGNLKTLQDSLKFKLEPKLLGVGHIKNNTRHLTSGIIGIRNDPKIDSLDTDESSYLMRKKVILEEITQALGIIGDSYTYYESLFFEGNNNVADLSDIDKKTIEFLYDKNVFKGYKINRKDFEKMFFNELYSSLDTNKLYNLADEYGLDNSDLYSLKKIIFSDKSKEKGVFTKFARKNFLKIYGDSTKDQLDFCKAFAVELSSFSPYFQLEYAEKTTAFNKIPPIVINYNEAEEYKGRIRVVSNYYTSKNMTFPYKITGGIFVDYCNPNKEIMTYSEAMLVHNLSVVVSVFKMLGLNFSKESLLDKKLNLKISNKQKSYFKFVYDPRFPSRISESDYEELLRRIK</sequence>
<comment type="caution">
    <text evidence="1">The sequence shown here is derived from an EMBL/GenBank/DDBJ whole genome shotgun (WGS) entry which is preliminary data.</text>
</comment>
<proteinExistence type="predicted"/>
<reference evidence="2" key="1">
    <citation type="journal article" date="2019" name="Int. J. Syst. Evol. Microbiol.">
        <title>The Global Catalogue of Microorganisms (GCM) 10K type strain sequencing project: providing services to taxonomists for standard genome sequencing and annotation.</title>
        <authorList>
            <consortium name="The Broad Institute Genomics Platform"/>
            <consortium name="The Broad Institute Genome Sequencing Center for Infectious Disease"/>
            <person name="Wu L."/>
            <person name="Ma J."/>
        </authorList>
    </citation>
    <scope>NUCLEOTIDE SEQUENCE [LARGE SCALE GENOMIC DNA]</scope>
    <source>
        <strain evidence="2">CGMCC 1.12811</strain>
    </source>
</reference>
<evidence type="ECO:0000313" key="1">
    <source>
        <dbReference type="EMBL" id="GGA66440.1"/>
    </source>
</evidence>
<dbReference type="RefSeq" id="WP_188491908.1">
    <property type="nucleotide sequence ID" value="NZ_BMGA01000001.1"/>
</dbReference>
<gene>
    <name evidence="1" type="ORF">GCM10008015_03920</name>
</gene>
<dbReference type="Proteomes" id="UP000658793">
    <property type="component" value="Unassembled WGS sequence"/>
</dbReference>
<dbReference type="EMBL" id="BMGA01000001">
    <property type="protein sequence ID" value="GGA66440.1"/>
    <property type="molecule type" value="Genomic_DNA"/>
</dbReference>
<dbReference type="Pfam" id="PF11150">
    <property type="entry name" value="DUF2927"/>
    <property type="match status" value="1"/>
</dbReference>
<accession>A0ABQ1H960</accession>
<name>A0ABQ1H960_9FLAO</name>
<evidence type="ECO:0000313" key="2">
    <source>
        <dbReference type="Proteomes" id="UP000658793"/>
    </source>
</evidence>
<keyword evidence="2" id="KW-1185">Reference proteome</keyword>
<protein>
    <submittedName>
        <fullName evidence="1">Uncharacterized protein</fullName>
    </submittedName>
</protein>